<sequence>MKERLQALSLVVQWVPMWPYFWHLKHCFSRHCLSVARWGANEVSSILVRVRHSRRFGASVAGLIVDRHCFDVVEKRCPMLAIEASFLYAKEEQLTPPYAHVRIKDYLLFYNQRPQDRFIFINVIRITLRSSTVSPTSTRVSPMYIDPTRRGVYPFSLPRWMPFQIHVCASCPLSAGRFMILLLSGSLAERGF</sequence>
<reference evidence="1" key="1">
    <citation type="journal article" date="2020" name="Stud. Mycol.">
        <title>101 Dothideomycetes genomes: a test case for predicting lifestyles and emergence of pathogens.</title>
        <authorList>
            <person name="Haridas S."/>
            <person name="Albert R."/>
            <person name="Binder M."/>
            <person name="Bloem J."/>
            <person name="Labutti K."/>
            <person name="Salamov A."/>
            <person name="Andreopoulos B."/>
            <person name="Baker S."/>
            <person name="Barry K."/>
            <person name="Bills G."/>
            <person name="Bluhm B."/>
            <person name="Cannon C."/>
            <person name="Castanera R."/>
            <person name="Culley D."/>
            <person name="Daum C."/>
            <person name="Ezra D."/>
            <person name="Gonzalez J."/>
            <person name="Henrissat B."/>
            <person name="Kuo A."/>
            <person name="Liang C."/>
            <person name="Lipzen A."/>
            <person name="Lutzoni F."/>
            <person name="Magnuson J."/>
            <person name="Mondo S."/>
            <person name="Nolan M."/>
            <person name="Ohm R."/>
            <person name="Pangilinan J."/>
            <person name="Park H.-J."/>
            <person name="Ramirez L."/>
            <person name="Alfaro M."/>
            <person name="Sun H."/>
            <person name="Tritt A."/>
            <person name="Yoshinaga Y."/>
            <person name="Zwiers L.-H."/>
            <person name="Turgeon B."/>
            <person name="Goodwin S."/>
            <person name="Spatafora J."/>
            <person name="Crous P."/>
            <person name="Grigoriev I."/>
        </authorList>
    </citation>
    <scope>NUCLEOTIDE SEQUENCE</scope>
    <source>
        <strain evidence="1">CBS 207.26</strain>
    </source>
</reference>
<protein>
    <submittedName>
        <fullName evidence="1">Uncharacterized protein</fullName>
    </submittedName>
</protein>
<accession>A0A6A6EDU9</accession>
<name>A0A6A6EDU9_9PEZI</name>
<gene>
    <name evidence="1" type="ORF">K469DRAFT_70387</name>
</gene>
<dbReference type="Proteomes" id="UP000800200">
    <property type="component" value="Unassembled WGS sequence"/>
</dbReference>
<dbReference type="AlphaFoldDB" id="A0A6A6EDU9"/>
<keyword evidence="2" id="KW-1185">Reference proteome</keyword>
<dbReference type="EMBL" id="ML994622">
    <property type="protein sequence ID" value="KAF2188748.1"/>
    <property type="molecule type" value="Genomic_DNA"/>
</dbReference>
<evidence type="ECO:0000313" key="2">
    <source>
        <dbReference type="Proteomes" id="UP000800200"/>
    </source>
</evidence>
<evidence type="ECO:0000313" key="1">
    <source>
        <dbReference type="EMBL" id="KAF2188748.1"/>
    </source>
</evidence>
<organism evidence="1 2">
    <name type="scientific">Zopfia rhizophila CBS 207.26</name>
    <dbReference type="NCBI Taxonomy" id="1314779"/>
    <lineage>
        <taxon>Eukaryota</taxon>
        <taxon>Fungi</taxon>
        <taxon>Dikarya</taxon>
        <taxon>Ascomycota</taxon>
        <taxon>Pezizomycotina</taxon>
        <taxon>Dothideomycetes</taxon>
        <taxon>Dothideomycetes incertae sedis</taxon>
        <taxon>Zopfiaceae</taxon>
        <taxon>Zopfia</taxon>
    </lineage>
</organism>
<proteinExistence type="predicted"/>